<dbReference type="AlphaFoldDB" id="A0A099J448"/>
<evidence type="ECO:0000313" key="2">
    <source>
        <dbReference type="EMBL" id="KGJ72213.1"/>
    </source>
</evidence>
<dbReference type="EC" id="5.5.1.19" evidence="3"/>
<dbReference type="GO" id="GO:0016853">
    <property type="term" value="F:isomerase activity"/>
    <property type="evidence" value="ECO:0007669"/>
    <property type="project" value="UniProtKB-KW"/>
</dbReference>
<keyword evidence="4" id="KW-1185">Reference proteome</keyword>
<organism evidence="2 4">
    <name type="scientific">Cryobacterium roopkundense</name>
    <dbReference type="NCBI Taxonomy" id="1001240"/>
    <lineage>
        <taxon>Bacteria</taxon>
        <taxon>Bacillati</taxon>
        <taxon>Actinomycetota</taxon>
        <taxon>Actinomycetes</taxon>
        <taxon>Micrococcales</taxon>
        <taxon>Microbacteriaceae</taxon>
        <taxon>Cryobacterium</taxon>
    </lineage>
</organism>
<dbReference type="Proteomes" id="UP000029864">
    <property type="component" value="Unassembled WGS sequence"/>
</dbReference>
<feature type="compositionally biased region" description="Low complexity" evidence="1">
    <location>
        <begin position="390"/>
        <end position="399"/>
    </location>
</feature>
<feature type="region of interest" description="Disordered" evidence="1">
    <location>
        <begin position="390"/>
        <end position="410"/>
    </location>
</feature>
<evidence type="ECO:0000313" key="5">
    <source>
        <dbReference type="Proteomes" id="UP000561726"/>
    </source>
</evidence>
<comment type="caution">
    <text evidence="2">The sequence shown here is derived from an EMBL/GenBank/DDBJ whole genome shotgun (WGS) entry which is preliminary data.</text>
</comment>
<dbReference type="STRING" id="1001240.GY21_16955"/>
<dbReference type="Pfam" id="PF05834">
    <property type="entry name" value="Lycopene_cycl"/>
    <property type="match status" value="1"/>
</dbReference>
<dbReference type="Gene3D" id="3.50.50.60">
    <property type="entry name" value="FAD/NAD(P)-binding domain"/>
    <property type="match status" value="1"/>
</dbReference>
<reference evidence="2 4" key="1">
    <citation type="submission" date="2014-08" db="EMBL/GenBank/DDBJ databases">
        <authorList>
            <person name="Sisinthy S."/>
        </authorList>
    </citation>
    <scope>NUCLEOTIDE SEQUENCE [LARGE SCALE GENOMIC DNA]</scope>
    <source>
        <strain evidence="2 4">RuG17</strain>
    </source>
</reference>
<name>A0A099J448_9MICO</name>
<evidence type="ECO:0000313" key="3">
    <source>
        <dbReference type="EMBL" id="MBB5641972.1"/>
    </source>
</evidence>
<dbReference type="EMBL" id="JACHBQ010000001">
    <property type="protein sequence ID" value="MBB5641972.1"/>
    <property type="molecule type" value="Genomic_DNA"/>
</dbReference>
<dbReference type="OrthoDB" id="24355at2"/>
<dbReference type="EMBL" id="JPXF01000089">
    <property type="protein sequence ID" value="KGJ72213.1"/>
    <property type="molecule type" value="Genomic_DNA"/>
</dbReference>
<evidence type="ECO:0000313" key="4">
    <source>
        <dbReference type="Proteomes" id="UP000029864"/>
    </source>
</evidence>
<evidence type="ECO:0000256" key="1">
    <source>
        <dbReference type="SAM" id="MobiDB-lite"/>
    </source>
</evidence>
<dbReference type="Proteomes" id="UP000561726">
    <property type="component" value="Unassembled WGS sequence"/>
</dbReference>
<gene>
    <name evidence="3" type="ORF">BJ997_002520</name>
    <name evidence="2" type="ORF">GY21_16955</name>
</gene>
<accession>A0A099J448</accession>
<proteinExistence type="predicted"/>
<protein>
    <submittedName>
        <fullName evidence="3">Lycopene beta-cyclase</fullName>
        <ecNumber evidence="3">5.5.1.19</ecNumber>
    </submittedName>
</protein>
<sequence length="410" mass="44179">MNHVLDADVVILGAGCAGLSLASRLAQAHSAVRVVLVDPRTSYQDDRSWCFWRPDHHDLSDLVSARWSAWRFSDATDRAALHRVAGLSYQYIRSIDFYTRAREQIAAAPSIDLRLGVAGGAISVVGDHLLVQTTHGPLLARDVIDTRPRQQGAIVYQSFVGVELHSTAPHGLDPAEVTLMGSMAADAIGLRFVYALPLDQHRVILEWTRFGATPTPRAQLLAELDTVVNAHSLGDATRVRTEGGVLAMGLVPDSQPTLPGVVFAGNAGGALRAASGYGFLRMQRWAQACADRLIAGVPAVGHPPEPWARATLDRLFLQAIRRHPERTAEYFLALAEGVPPASLLRFLSDGARTSDYARIIGSLPKRPFIAEIGRRTIYSPPPATLRPAAAMPAAGSLPPRVTLTRSEAAS</sequence>
<keyword evidence="3" id="KW-0413">Isomerase</keyword>
<dbReference type="SUPFAM" id="SSF51905">
    <property type="entry name" value="FAD/NAD(P)-binding domain"/>
    <property type="match status" value="1"/>
</dbReference>
<dbReference type="InterPro" id="IPR036188">
    <property type="entry name" value="FAD/NAD-bd_sf"/>
</dbReference>
<reference evidence="3 5" key="2">
    <citation type="submission" date="2020-08" db="EMBL/GenBank/DDBJ databases">
        <title>Sequencing the genomes of 1000 actinobacteria strains.</title>
        <authorList>
            <person name="Klenk H.-P."/>
        </authorList>
    </citation>
    <scope>NUCLEOTIDE SEQUENCE [LARGE SCALE GENOMIC DNA]</scope>
    <source>
        <strain evidence="3 5">DSM 21065</strain>
    </source>
</reference>
<dbReference type="eggNOG" id="COG2072">
    <property type="taxonomic scope" value="Bacteria"/>
</dbReference>
<dbReference type="RefSeq" id="WP_035838513.1">
    <property type="nucleotide sequence ID" value="NZ_JACHBQ010000001.1"/>
</dbReference>